<dbReference type="GeneID" id="77954714"/>
<dbReference type="KEGG" id="vg:77954714"/>
<keyword evidence="2" id="KW-1185">Reference proteome</keyword>
<dbReference type="Proteomes" id="UP001200761">
    <property type="component" value="Segment"/>
</dbReference>
<protein>
    <submittedName>
        <fullName evidence="1">Uncharacterized protein</fullName>
    </submittedName>
</protein>
<reference evidence="1" key="1">
    <citation type="submission" date="2021-11" db="EMBL/GenBank/DDBJ databases">
        <authorList>
            <person name="Furlong K.P."/>
            <person name="Ghanmi N."/>
            <person name="Islam M.S."/>
            <person name="Jung D."/>
            <person name="Madani M.T."/>
            <person name="Petrova A."/>
            <person name="Ristovski M."/>
            <person name="Salikini A."/>
            <person name="Uppal M."/>
            <person name="Tran A."/>
            <person name="Tremblay V."/>
            <person name="Williams E."/>
            <person name="Giles L."/>
            <person name="McCarthy L."/>
            <person name="Wheaton K.A."/>
            <person name="Chan K."/>
            <person name="Rudner A.D."/>
            <person name="Beyer A.R."/>
            <person name="Chong R.A."/>
            <person name="Edgington N.P."/>
            <person name="Freise A.C."/>
            <person name="Garcia Costas A.M."/>
            <person name="Gibb B.P."/>
            <person name="Klyczek K.K."/>
            <person name="Swerdlow S.J."/>
            <person name="Garlena R.A."/>
            <person name="Russell D.A."/>
            <person name="Jacobs-Sera D."/>
            <person name="Hatfull G.F."/>
        </authorList>
    </citation>
    <scope>NUCLEOTIDE SEQUENCE</scope>
</reference>
<dbReference type="EMBL" id="OL549189">
    <property type="protein sequence ID" value="UIW13321.1"/>
    <property type="molecule type" value="Genomic_DNA"/>
</dbReference>
<proteinExistence type="predicted"/>
<accession>A0AA49B3Z4</accession>
<organism evidence="1 2">
    <name type="scientific">Arthrobacter phage Crewmate</name>
    <dbReference type="NCBI Taxonomy" id="2832317"/>
    <lineage>
        <taxon>Viruses</taxon>
        <taxon>Duplodnaviria</taxon>
        <taxon>Heunggongvirae</taxon>
        <taxon>Uroviricota</taxon>
        <taxon>Caudoviricetes</taxon>
        <taxon>Casidaviridae</taxon>
        <taxon>Manhattanvirus</taxon>
        <taxon>Manhattanvirus crewmate</taxon>
    </lineage>
</organism>
<dbReference type="RefSeq" id="YP_010678321.1">
    <property type="nucleotide sequence ID" value="NC_071033.1"/>
</dbReference>
<evidence type="ECO:0000313" key="2">
    <source>
        <dbReference type="Proteomes" id="UP001200761"/>
    </source>
</evidence>
<sequence length="54" mass="6056">MPESPVCTCVKRTVETRFGLTKIIQVLDPFCQIQVHKERGSTAFEPTYGKGAKE</sequence>
<name>A0AA49B3Z4_9CAUD</name>
<gene>
    <name evidence="1" type="primary">70</name>
    <name evidence="1" type="ORF">SEA_CREWMATE_70</name>
</gene>
<evidence type="ECO:0000313" key="1">
    <source>
        <dbReference type="EMBL" id="UIW13321.1"/>
    </source>
</evidence>